<name>A0A6P7PSU3_BETSP</name>
<accession>A0A6P7PSU3</accession>
<evidence type="ECO:0000256" key="9">
    <source>
        <dbReference type="ARBA" id="ARBA00023136"/>
    </source>
</evidence>
<feature type="transmembrane region" description="Helical" evidence="13">
    <location>
        <begin position="492"/>
        <end position="514"/>
    </location>
</feature>
<dbReference type="InterPro" id="IPR002131">
    <property type="entry name" value="Gphrmn_rcpt_fam"/>
</dbReference>
<dbReference type="Gene3D" id="1.20.1070.10">
    <property type="entry name" value="Rhodopsin 7-helix transmembrane proteins"/>
    <property type="match status" value="1"/>
</dbReference>
<keyword evidence="8 13" id="KW-0297">G-protein coupled receptor</keyword>
<feature type="transmembrane region" description="Helical" evidence="13">
    <location>
        <begin position="624"/>
        <end position="646"/>
    </location>
</feature>
<evidence type="ECO:0000256" key="3">
    <source>
        <dbReference type="ARBA" id="ARBA00022475"/>
    </source>
</evidence>
<feature type="transmembrane region" description="Helical" evidence="13">
    <location>
        <begin position="658"/>
        <end position="678"/>
    </location>
</feature>
<feature type="transmembrane region" description="Helical" evidence="13">
    <location>
        <begin position="576"/>
        <end position="603"/>
    </location>
</feature>
<dbReference type="Pfam" id="PF00001">
    <property type="entry name" value="7tm_1"/>
    <property type="match status" value="1"/>
</dbReference>
<evidence type="ECO:0000256" key="6">
    <source>
        <dbReference type="ARBA" id="ARBA00022737"/>
    </source>
</evidence>
<evidence type="ECO:0000256" key="4">
    <source>
        <dbReference type="ARBA" id="ARBA00022614"/>
    </source>
</evidence>
<evidence type="ECO:0000256" key="13">
    <source>
        <dbReference type="RuleBase" id="RU361222"/>
    </source>
</evidence>
<sequence>MSHLGKAQCLDAQPSVDVPDPVRLGVFHTAAAMWTSLPLLSFLSLFSFYGCKCATCFVCPRICRCLSSTIRCNNVTEGSAVMMGHRDRRLFLYRLPFYSISSHSFEELKRVQRIGIAQSVTLETIDSLAFNNLPELSEISIQNTRSLVLIGRGAFNNLPKLRYLSISNTGIRVFPDITSINSLESEFILDICDNLYLREIPPNAFIGMTKEYVTMNLYNNGIREIHGHAFNGTKIDKLVLKNNRDLRVIHRDTFKGATGPGVLDVSATALTKLPSQGLESVLVLVAQSAYALKSLPPLQGLWSLREARLTYNSHCCALLSWDAHRDFSAGPAWNNVSAYCDDSDPSTDGQRVAGSSGDTPHVVDPPFFTDADPFEDVNFHYPELDLCRHQPALVCTPEADAFNPCEDMAGFGFLRVAIWFINVLAIAGNLTVLLVLFTSRNKLSVPRFLMCHLAFADLCIGIYLLMIATVDLRTRGSYSQHAIEWQTGPGCGAAGFLSVFGGELSVYTLCTVTLERWHTITNALQLERRMGLPRAVGIMTAGWLLCLGMGAMPLVGVSSYTKVSMCLPMDIDSPPAQAFIIIILLFNVGAFTVVCVCYVLIYLAVRNPEFPGRSADTKIAKRMAVLIFTDFLCMAPISFFAISAAFGFPLITVTNSKILLVLFFPINSCANPFLYAIFTKAFRKDARQLMSAAGCCKKAGVYRTKAYGSENAMRSHLASGNKECPAEVRLAAVATESSPEITNTGTI</sequence>
<feature type="transmembrane region" description="Helical" evidence="13">
    <location>
        <begin position="449"/>
        <end position="472"/>
    </location>
</feature>
<dbReference type="OrthoDB" id="5981530at2759"/>
<dbReference type="GO" id="GO:0008528">
    <property type="term" value="F:G protein-coupled peptide receptor activity"/>
    <property type="evidence" value="ECO:0007669"/>
    <property type="project" value="TreeGrafter"/>
</dbReference>
<dbReference type="GO" id="GO:0004996">
    <property type="term" value="F:thyroid-stimulating hormone receptor activity"/>
    <property type="evidence" value="ECO:0007669"/>
    <property type="project" value="InterPro"/>
</dbReference>
<protein>
    <recommendedName>
        <fullName evidence="2 13">Thyrotropin receptor</fullName>
    </recommendedName>
</protein>
<comment type="similarity">
    <text evidence="13">Belongs to the G-protein coupled receptor 1 family. FSH/LSH/TSH subfamily.</text>
</comment>
<keyword evidence="9 13" id="KW-0472">Membrane</keyword>
<evidence type="ECO:0000259" key="14">
    <source>
        <dbReference type="PROSITE" id="PS50262"/>
    </source>
</evidence>
<dbReference type="GO" id="GO:0001541">
    <property type="term" value="P:ovarian follicle development"/>
    <property type="evidence" value="ECO:0007669"/>
    <property type="project" value="TreeGrafter"/>
</dbReference>
<feature type="domain" description="G-protein coupled receptors family 1 profile" evidence="14">
    <location>
        <begin position="428"/>
        <end position="675"/>
    </location>
</feature>
<dbReference type="InterPro" id="IPR032675">
    <property type="entry name" value="LRR_dom_sf"/>
</dbReference>
<comment type="subcellular location">
    <subcellularLocation>
        <location evidence="1">Basolateral cell membrane</location>
        <topology evidence="1">Multi-pass membrane protein</topology>
    </subcellularLocation>
    <subcellularLocation>
        <location evidence="13">Cell membrane</location>
        <topology evidence="13">Multi-pass membrane protein</topology>
    </subcellularLocation>
</comment>
<evidence type="ECO:0000256" key="12">
    <source>
        <dbReference type="ARBA" id="ARBA00023224"/>
    </source>
</evidence>
<proteinExistence type="inferred from homology"/>
<dbReference type="Gene3D" id="3.80.10.10">
    <property type="entry name" value="Ribonuclease Inhibitor"/>
    <property type="match status" value="1"/>
</dbReference>
<dbReference type="InterPro" id="IPR026906">
    <property type="entry name" value="LRR_5"/>
</dbReference>
<keyword evidence="6" id="KW-0677">Repeat</keyword>
<dbReference type="PRINTS" id="PR00237">
    <property type="entry name" value="GPCRRHODOPSN"/>
</dbReference>
<keyword evidence="12 13" id="KW-0807">Transducer</keyword>
<dbReference type="SUPFAM" id="SSF81321">
    <property type="entry name" value="Family A G protein-coupled receptor-like"/>
    <property type="match status" value="1"/>
</dbReference>
<dbReference type="PANTHER" id="PTHR24372:SF1">
    <property type="entry name" value="LUTROPIN-CHORIOGONADOTROPIC HORMONE RECEPTOR"/>
    <property type="match status" value="1"/>
</dbReference>
<dbReference type="KEGG" id="bspl:114870534"/>
<dbReference type="InterPro" id="IPR000276">
    <property type="entry name" value="GPCR_Rhodpsn"/>
</dbReference>
<keyword evidence="5 13" id="KW-0812">Transmembrane</keyword>
<evidence type="ECO:0000313" key="16">
    <source>
        <dbReference type="RefSeq" id="XP_029031168.1"/>
    </source>
</evidence>
<dbReference type="RefSeq" id="XP_029031168.1">
    <property type="nucleotide sequence ID" value="XM_029175335.3"/>
</dbReference>
<dbReference type="PRINTS" id="PR01145">
    <property type="entry name" value="TSHRECEPTOR"/>
</dbReference>
<dbReference type="Proteomes" id="UP000515150">
    <property type="component" value="Chromosome 15"/>
</dbReference>
<evidence type="ECO:0000256" key="10">
    <source>
        <dbReference type="ARBA" id="ARBA00023157"/>
    </source>
</evidence>
<dbReference type="SUPFAM" id="SSF52058">
    <property type="entry name" value="L domain-like"/>
    <property type="match status" value="1"/>
</dbReference>
<dbReference type="InParanoid" id="A0A6P7PSU3"/>
<dbReference type="GO" id="GO:0004964">
    <property type="term" value="F:luteinizing hormone receptor activity"/>
    <property type="evidence" value="ECO:0007669"/>
    <property type="project" value="TreeGrafter"/>
</dbReference>
<dbReference type="GO" id="GO:0009755">
    <property type="term" value="P:hormone-mediated signaling pathway"/>
    <property type="evidence" value="ECO:0007669"/>
    <property type="project" value="TreeGrafter"/>
</dbReference>
<organism evidence="15 16">
    <name type="scientific">Betta splendens</name>
    <name type="common">Siamese fighting fish</name>
    <dbReference type="NCBI Taxonomy" id="158456"/>
    <lineage>
        <taxon>Eukaryota</taxon>
        <taxon>Metazoa</taxon>
        <taxon>Chordata</taxon>
        <taxon>Craniata</taxon>
        <taxon>Vertebrata</taxon>
        <taxon>Euteleostomi</taxon>
        <taxon>Actinopterygii</taxon>
        <taxon>Neopterygii</taxon>
        <taxon>Teleostei</taxon>
        <taxon>Neoteleostei</taxon>
        <taxon>Acanthomorphata</taxon>
        <taxon>Anabantaria</taxon>
        <taxon>Anabantiformes</taxon>
        <taxon>Anabantoidei</taxon>
        <taxon>Osphronemidae</taxon>
        <taxon>Betta</taxon>
    </lineage>
</organism>
<feature type="transmembrane region" description="Helical" evidence="13">
    <location>
        <begin position="416"/>
        <end position="437"/>
    </location>
</feature>
<evidence type="ECO:0000256" key="5">
    <source>
        <dbReference type="ARBA" id="ARBA00022692"/>
    </source>
</evidence>
<dbReference type="CDD" id="cd15136">
    <property type="entry name" value="7tmA_Glyco_hormone_R"/>
    <property type="match status" value="1"/>
</dbReference>
<evidence type="ECO:0000256" key="2">
    <source>
        <dbReference type="ARBA" id="ARBA00017324"/>
    </source>
</evidence>
<feature type="transmembrane region" description="Helical" evidence="13">
    <location>
        <begin position="535"/>
        <end position="556"/>
    </location>
</feature>
<dbReference type="GO" id="GO:0007200">
    <property type="term" value="P:phospholipase C-activating G protein-coupled receptor signaling pathway"/>
    <property type="evidence" value="ECO:0007669"/>
    <property type="project" value="TreeGrafter"/>
</dbReference>
<keyword evidence="11 13" id="KW-0675">Receptor</keyword>
<evidence type="ECO:0000256" key="7">
    <source>
        <dbReference type="ARBA" id="ARBA00022989"/>
    </source>
</evidence>
<dbReference type="GO" id="GO:0022602">
    <property type="term" value="P:ovulation cycle process"/>
    <property type="evidence" value="ECO:0007669"/>
    <property type="project" value="TreeGrafter"/>
</dbReference>
<reference evidence="16" key="1">
    <citation type="submission" date="2025-08" db="UniProtKB">
        <authorList>
            <consortium name="RefSeq"/>
        </authorList>
    </citation>
    <scope>IDENTIFICATION</scope>
</reference>
<keyword evidence="15" id="KW-1185">Reference proteome</keyword>
<keyword evidence="10" id="KW-1015">Disulfide bond</keyword>
<dbReference type="FunFam" id="1.20.1070.10:FF:000019">
    <property type="entry name" value="Lutropin-choriogonadotropic hormone receptor"/>
    <property type="match status" value="1"/>
</dbReference>
<dbReference type="GeneID" id="114870534"/>
<evidence type="ECO:0000313" key="15">
    <source>
        <dbReference type="Proteomes" id="UP000515150"/>
    </source>
</evidence>
<keyword evidence="3 13" id="KW-1003">Cell membrane</keyword>
<dbReference type="GO" id="GO:0008584">
    <property type="term" value="P:male gonad development"/>
    <property type="evidence" value="ECO:0007669"/>
    <property type="project" value="TreeGrafter"/>
</dbReference>
<evidence type="ECO:0000256" key="11">
    <source>
        <dbReference type="ARBA" id="ARBA00023170"/>
    </source>
</evidence>
<keyword evidence="7 13" id="KW-1133">Transmembrane helix</keyword>
<evidence type="ECO:0000256" key="8">
    <source>
        <dbReference type="ARBA" id="ARBA00023040"/>
    </source>
</evidence>
<dbReference type="InterPro" id="IPR017452">
    <property type="entry name" value="GPCR_Rhodpsn_7TM"/>
</dbReference>
<dbReference type="PROSITE" id="PS50262">
    <property type="entry name" value="G_PROTEIN_RECEP_F1_2"/>
    <property type="match status" value="1"/>
</dbReference>
<evidence type="ECO:0000256" key="1">
    <source>
        <dbReference type="ARBA" id="ARBA00004554"/>
    </source>
</evidence>
<dbReference type="InterPro" id="IPR002274">
    <property type="entry name" value="TSH_rcpt"/>
</dbReference>
<keyword evidence="4" id="KW-0433">Leucine-rich repeat</keyword>
<dbReference type="PRINTS" id="PR00373">
    <property type="entry name" value="GLYCHORMONER"/>
</dbReference>
<dbReference type="PROSITE" id="PS00237">
    <property type="entry name" value="G_PROTEIN_RECEP_F1_1"/>
    <property type="match status" value="1"/>
</dbReference>
<dbReference type="GO" id="GO:0007189">
    <property type="term" value="P:adenylate cyclase-activating G protein-coupled receptor signaling pathway"/>
    <property type="evidence" value="ECO:0007669"/>
    <property type="project" value="TreeGrafter"/>
</dbReference>
<dbReference type="GO" id="GO:0016323">
    <property type="term" value="C:basolateral plasma membrane"/>
    <property type="evidence" value="ECO:0007669"/>
    <property type="project" value="UniProtKB-SubCell"/>
</dbReference>
<gene>
    <name evidence="16" type="primary">lhcgr</name>
    <name evidence="13" type="synonym">TSHR</name>
</gene>
<dbReference type="Pfam" id="PF13306">
    <property type="entry name" value="LRR_5"/>
    <property type="match status" value="2"/>
</dbReference>
<dbReference type="CTD" id="3973"/>
<dbReference type="PANTHER" id="PTHR24372">
    <property type="entry name" value="GLYCOPROTEIN HORMONE RECEPTOR"/>
    <property type="match status" value="1"/>
</dbReference>
<dbReference type="AlphaFoldDB" id="A0A6P7PSU3"/>
<comment type="function">
    <text evidence="13">Receptor for the thyroid-stimulating hormone (TSH) or thyrotropin. Also acts as a receptor for the heterodimeric glycoprotein hormone (GPHA2:GPHB5) or thyrostimulin. The activity of this receptor is mediated by G proteins which activate adenylate cyclase. Plays a central role in controlling thyroid cell metabolism.</text>
</comment>